<dbReference type="Proteomes" id="UP000002019">
    <property type="component" value="Chromosome"/>
</dbReference>
<gene>
    <name evidence="1" type="ordered locus">CLOAM0536</name>
</gene>
<dbReference type="Pfam" id="PF05164">
    <property type="entry name" value="ZapA"/>
    <property type="match status" value="1"/>
</dbReference>
<organism evidence="1 2">
    <name type="scientific">Cloacimonas acidaminovorans (strain Evry)</name>
    <dbReference type="NCBI Taxonomy" id="459349"/>
    <lineage>
        <taxon>Bacteria</taxon>
        <taxon>Pseudomonadati</taxon>
        <taxon>Candidatus Cloacimonadota</taxon>
        <taxon>Candidatus Cloacimonadia</taxon>
        <taxon>Candidatus Cloacimonadales</taxon>
        <taxon>Candidatus Cloacimonadaceae</taxon>
        <taxon>Candidatus Cloacimonas</taxon>
    </lineage>
</organism>
<reference evidence="1 2" key="1">
    <citation type="journal article" date="2008" name="J. Bacteriol.">
        <title>'Candidatus Cloacamonas acidaminovorans': genome sequence reconstruction provides a first glimpse of a new bacterial division.</title>
        <authorList>
            <person name="Pelletier E."/>
            <person name="Kreimeyer A."/>
            <person name="Bocs S."/>
            <person name="Rouy Z."/>
            <person name="Gyapay G."/>
            <person name="Chouari R."/>
            <person name="Riviere D."/>
            <person name="Ganesan A."/>
            <person name="Daegelen P."/>
            <person name="Sghir A."/>
            <person name="Cohen G.N."/>
            <person name="Medigue C."/>
            <person name="Weissenbach J."/>
            <person name="Le Paslier D."/>
        </authorList>
    </citation>
    <scope>NUCLEOTIDE SEQUENCE [LARGE SCALE GENOMIC DNA]</scope>
    <source>
        <strain evidence="2">Evry</strain>
    </source>
</reference>
<proteinExistence type="predicted"/>
<sequence>MRSDDPERTKQIANEINDQIDALSKHYDNLDFTKLLLLICLQQQDEVLTLDAKNRALSSELERLNQMLSKIKI</sequence>
<protein>
    <recommendedName>
        <fullName evidence="3">Cell division protein ZapA</fullName>
    </recommendedName>
</protein>
<dbReference type="STRING" id="459349.CLOAM0536"/>
<name>B0VGJ4_CLOAI</name>
<dbReference type="HOGENOM" id="CLU_2697979_0_0_0"/>
<dbReference type="InterPro" id="IPR007838">
    <property type="entry name" value="Cell_div_ZapA-like"/>
</dbReference>
<evidence type="ECO:0008006" key="3">
    <source>
        <dbReference type="Google" id="ProtNLM"/>
    </source>
</evidence>
<evidence type="ECO:0000313" key="1">
    <source>
        <dbReference type="EMBL" id="CAO80431.1"/>
    </source>
</evidence>
<dbReference type="KEGG" id="caci:CLOAM0536"/>
<dbReference type="AlphaFoldDB" id="B0VGJ4"/>
<dbReference type="SUPFAM" id="SSF102829">
    <property type="entry name" value="Cell division protein ZapA-like"/>
    <property type="match status" value="1"/>
</dbReference>
<keyword evidence="2" id="KW-1185">Reference proteome</keyword>
<accession>B0VGJ4</accession>
<evidence type="ECO:0000313" key="2">
    <source>
        <dbReference type="Proteomes" id="UP000002019"/>
    </source>
</evidence>
<dbReference type="EMBL" id="CU466930">
    <property type="protein sequence ID" value="CAO80431.1"/>
    <property type="molecule type" value="Genomic_DNA"/>
</dbReference>
<dbReference type="InterPro" id="IPR036192">
    <property type="entry name" value="Cell_div_ZapA-like_sf"/>
</dbReference>